<feature type="non-terminal residue" evidence="1">
    <location>
        <position position="1"/>
    </location>
</feature>
<dbReference type="HOGENOM" id="CLU_2677841_0_0_1"/>
<proteinExistence type="predicted"/>
<accession>A0A0C9YXU0</accession>
<evidence type="ECO:0000313" key="2">
    <source>
        <dbReference type="Proteomes" id="UP000054018"/>
    </source>
</evidence>
<gene>
    <name evidence="1" type="ORF">PISMIDRAFT_88512</name>
</gene>
<dbReference type="EMBL" id="KN833688">
    <property type="protein sequence ID" value="KIK29930.1"/>
    <property type="molecule type" value="Genomic_DNA"/>
</dbReference>
<keyword evidence="2" id="KW-1185">Reference proteome</keyword>
<organism evidence="1 2">
    <name type="scientific">Pisolithus microcarpus 441</name>
    <dbReference type="NCBI Taxonomy" id="765257"/>
    <lineage>
        <taxon>Eukaryota</taxon>
        <taxon>Fungi</taxon>
        <taxon>Dikarya</taxon>
        <taxon>Basidiomycota</taxon>
        <taxon>Agaricomycotina</taxon>
        <taxon>Agaricomycetes</taxon>
        <taxon>Agaricomycetidae</taxon>
        <taxon>Boletales</taxon>
        <taxon>Sclerodermatineae</taxon>
        <taxon>Pisolithaceae</taxon>
        <taxon>Pisolithus</taxon>
    </lineage>
</organism>
<dbReference type="OrthoDB" id="2704287at2759"/>
<dbReference type="AlphaFoldDB" id="A0A0C9YXU0"/>
<name>A0A0C9YXU0_9AGAM</name>
<reference evidence="1 2" key="1">
    <citation type="submission" date="2014-04" db="EMBL/GenBank/DDBJ databases">
        <authorList>
            <consortium name="DOE Joint Genome Institute"/>
            <person name="Kuo A."/>
            <person name="Kohler A."/>
            <person name="Costa M.D."/>
            <person name="Nagy L.G."/>
            <person name="Floudas D."/>
            <person name="Copeland A."/>
            <person name="Barry K.W."/>
            <person name="Cichocki N."/>
            <person name="Veneault-Fourrey C."/>
            <person name="LaButti K."/>
            <person name="Lindquist E.A."/>
            <person name="Lipzen A."/>
            <person name="Lundell T."/>
            <person name="Morin E."/>
            <person name="Murat C."/>
            <person name="Sun H."/>
            <person name="Tunlid A."/>
            <person name="Henrissat B."/>
            <person name="Grigoriev I.V."/>
            <person name="Hibbett D.S."/>
            <person name="Martin F."/>
            <person name="Nordberg H.P."/>
            <person name="Cantor M.N."/>
            <person name="Hua S.X."/>
        </authorList>
    </citation>
    <scope>NUCLEOTIDE SEQUENCE [LARGE SCALE GENOMIC DNA]</scope>
    <source>
        <strain evidence="1 2">441</strain>
    </source>
</reference>
<evidence type="ECO:0000313" key="1">
    <source>
        <dbReference type="EMBL" id="KIK29930.1"/>
    </source>
</evidence>
<dbReference type="Proteomes" id="UP000054018">
    <property type="component" value="Unassembled WGS sequence"/>
</dbReference>
<protein>
    <submittedName>
        <fullName evidence="1">Uncharacterized protein</fullName>
    </submittedName>
</protein>
<reference evidence="2" key="2">
    <citation type="submission" date="2015-01" db="EMBL/GenBank/DDBJ databases">
        <title>Evolutionary Origins and Diversification of the Mycorrhizal Mutualists.</title>
        <authorList>
            <consortium name="DOE Joint Genome Institute"/>
            <consortium name="Mycorrhizal Genomics Consortium"/>
            <person name="Kohler A."/>
            <person name="Kuo A."/>
            <person name="Nagy L.G."/>
            <person name="Floudas D."/>
            <person name="Copeland A."/>
            <person name="Barry K.W."/>
            <person name="Cichocki N."/>
            <person name="Veneault-Fourrey C."/>
            <person name="LaButti K."/>
            <person name="Lindquist E.A."/>
            <person name="Lipzen A."/>
            <person name="Lundell T."/>
            <person name="Morin E."/>
            <person name="Murat C."/>
            <person name="Riley R."/>
            <person name="Ohm R."/>
            <person name="Sun H."/>
            <person name="Tunlid A."/>
            <person name="Henrissat B."/>
            <person name="Grigoriev I.V."/>
            <person name="Hibbett D.S."/>
            <person name="Martin F."/>
        </authorList>
    </citation>
    <scope>NUCLEOTIDE SEQUENCE [LARGE SCALE GENOMIC DNA]</scope>
    <source>
        <strain evidence="2">441</strain>
    </source>
</reference>
<sequence>VISIRKAENVMEVSLALKDMKNELTPSQLVHFCIRKAGSKVGVKQYPPLHTRCQGGSARLCPVLNYGDWERIIWS</sequence>